<dbReference type="AlphaFoldDB" id="A0AAV1V5X0"/>
<dbReference type="Proteomes" id="UP001162060">
    <property type="component" value="Unassembled WGS sequence"/>
</dbReference>
<dbReference type="EMBL" id="CAKLBY020000270">
    <property type="protein sequence ID" value="CAK7942289.1"/>
    <property type="molecule type" value="Genomic_DNA"/>
</dbReference>
<evidence type="ECO:0000313" key="3">
    <source>
        <dbReference type="Proteomes" id="UP001162060"/>
    </source>
</evidence>
<proteinExistence type="predicted"/>
<organism evidence="2 3">
    <name type="scientific">Peronospora matthiolae</name>
    <dbReference type="NCBI Taxonomy" id="2874970"/>
    <lineage>
        <taxon>Eukaryota</taxon>
        <taxon>Sar</taxon>
        <taxon>Stramenopiles</taxon>
        <taxon>Oomycota</taxon>
        <taxon>Peronosporomycetes</taxon>
        <taxon>Peronosporales</taxon>
        <taxon>Peronosporaceae</taxon>
        <taxon>Peronospora</taxon>
    </lineage>
</organism>
<evidence type="ECO:0000313" key="2">
    <source>
        <dbReference type="EMBL" id="CAK7942289.1"/>
    </source>
</evidence>
<sequence length="94" mass="10202">MFLKGANRVTGRGRANAVGEGRNGVYTEKRPGTSDHGSAAVRGVSHSSKYMLLVVALDRQGFQMLPSLEEDVGVARRIVVDRRFTSVTVRGIVE</sequence>
<feature type="region of interest" description="Disordered" evidence="1">
    <location>
        <begin position="1"/>
        <end position="41"/>
    </location>
</feature>
<accession>A0AAV1V5X0</accession>
<protein>
    <submittedName>
        <fullName evidence="2">Uncharacterized protein</fullName>
    </submittedName>
</protein>
<reference evidence="2" key="1">
    <citation type="submission" date="2024-01" db="EMBL/GenBank/DDBJ databases">
        <authorList>
            <person name="Webb A."/>
        </authorList>
    </citation>
    <scope>NUCLEOTIDE SEQUENCE</scope>
    <source>
        <strain evidence="2">Pm1</strain>
    </source>
</reference>
<evidence type="ECO:0000256" key="1">
    <source>
        <dbReference type="SAM" id="MobiDB-lite"/>
    </source>
</evidence>
<name>A0AAV1V5X0_9STRA</name>
<comment type="caution">
    <text evidence="2">The sequence shown here is derived from an EMBL/GenBank/DDBJ whole genome shotgun (WGS) entry which is preliminary data.</text>
</comment>
<gene>
    <name evidence="2" type="ORF">PM001_LOCUS27439</name>
</gene>